<dbReference type="InterPro" id="IPR016181">
    <property type="entry name" value="Acyl_CoA_acyltransferase"/>
</dbReference>
<dbReference type="InterPro" id="IPR000182">
    <property type="entry name" value="GNAT_dom"/>
</dbReference>
<sequence>MKEVKLKRIGIKSYDRFYPVFRRALLTDFLHLPLRRKKYFLRKIWSKKNFKKRFKRGKIGIFSVRKDKTIAFIVVSSEIGGISLLRWIWVDKNFRNKGIGKRLVKRGEKWAQTKNCHKLRFITDGRNRGFYLKLGFVIEGIRKKDRYKKDFYLFGKFI</sequence>
<dbReference type="Pfam" id="PF00583">
    <property type="entry name" value="Acetyltransf_1"/>
    <property type="match status" value="1"/>
</dbReference>
<feature type="domain" description="N-acetyltransferase" evidence="1">
    <location>
        <begin position="19"/>
        <end position="158"/>
    </location>
</feature>
<evidence type="ECO:0000259" key="1">
    <source>
        <dbReference type="PROSITE" id="PS51186"/>
    </source>
</evidence>
<dbReference type="AlphaFoldDB" id="A0A2H0W862"/>
<dbReference type="Gene3D" id="3.40.630.30">
    <property type="match status" value="1"/>
</dbReference>
<name>A0A2H0W862_9BACT</name>
<dbReference type="PROSITE" id="PS51186">
    <property type="entry name" value="GNAT"/>
    <property type="match status" value="1"/>
</dbReference>
<reference evidence="3" key="1">
    <citation type="submission" date="2017-09" db="EMBL/GenBank/DDBJ databases">
        <title>Depth-based differentiation of microbial function through sediment-hosted aquifers and enrichment of novel symbionts in the deep terrestrial subsurface.</title>
        <authorList>
            <person name="Probst A.J."/>
            <person name="Ladd B."/>
            <person name="Jarett J.K."/>
            <person name="Geller-Mcgrath D.E."/>
            <person name="Sieber C.M.K."/>
            <person name="Emerson J.B."/>
            <person name="Anantharaman K."/>
            <person name="Thomas B.C."/>
            <person name="Malmstrom R."/>
            <person name="Stieglmeier M."/>
            <person name="Klingl A."/>
            <person name="Woyke T."/>
            <person name="Ryan C.M."/>
            <person name="Banfield J.F."/>
        </authorList>
    </citation>
    <scope>NUCLEOTIDE SEQUENCE [LARGE SCALE GENOMIC DNA]</scope>
</reference>
<dbReference type="GO" id="GO:0016747">
    <property type="term" value="F:acyltransferase activity, transferring groups other than amino-acyl groups"/>
    <property type="evidence" value="ECO:0007669"/>
    <property type="project" value="InterPro"/>
</dbReference>
<dbReference type="CDD" id="cd04301">
    <property type="entry name" value="NAT_SF"/>
    <property type="match status" value="1"/>
</dbReference>
<dbReference type="Proteomes" id="UP000230093">
    <property type="component" value="Unassembled WGS sequence"/>
</dbReference>
<evidence type="ECO:0000313" key="2">
    <source>
        <dbReference type="EMBL" id="PIS08755.1"/>
    </source>
</evidence>
<dbReference type="EMBL" id="PEZT01000028">
    <property type="protein sequence ID" value="PIS08755.1"/>
    <property type="molecule type" value="Genomic_DNA"/>
</dbReference>
<proteinExistence type="predicted"/>
<organism evidence="2 3">
    <name type="scientific">Candidatus Beckwithbacteria bacterium CG10_big_fil_rev_8_21_14_0_10_34_10</name>
    <dbReference type="NCBI Taxonomy" id="1974495"/>
    <lineage>
        <taxon>Bacteria</taxon>
        <taxon>Candidatus Beckwithiibacteriota</taxon>
    </lineage>
</organism>
<gene>
    <name evidence="2" type="ORF">COT75_04710</name>
</gene>
<protein>
    <recommendedName>
        <fullName evidence="1">N-acetyltransferase domain-containing protein</fullName>
    </recommendedName>
</protein>
<accession>A0A2H0W862</accession>
<evidence type="ECO:0000313" key="3">
    <source>
        <dbReference type="Proteomes" id="UP000230093"/>
    </source>
</evidence>
<dbReference type="SUPFAM" id="SSF55729">
    <property type="entry name" value="Acyl-CoA N-acyltransferases (Nat)"/>
    <property type="match status" value="1"/>
</dbReference>
<comment type="caution">
    <text evidence="2">The sequence shown here is derived from an EMBL/GenBank/DDBJ whole genome shotgun (WGS) entry which is preliminary data.</text>
</comment>